<dbReference type="EMBL" id="VSSQ01033905">
    <property type="protein sequence ID" value="MPM85662.1"/>
    <property type="molecule type" value="Genomic_DNA"/>
</dbReference>
<protein>
    <submittedName>
        <fullName evidence="1">Uncharacterized protein</fullName>
    </submittedName>
</protein>
<gene>
    <name evidence="1" type="ORF">SDC9_132743</name>
</gene>
<dbReference type="AlphaFoldDB" id="A0A645DAN5"/>
<accession>A0A645DAN5</accession>
<comment type="caution">
    <text evidence="1">The sequence shown here is derived from an EMBL/GenBank/DDBJ whole genome shotgun (WGS) entry which is preliminary data.</text>
</comment>
<sequence length="69" mass="7707">MGRIGDEDTGAFCVTARVMVSTDDHDAHQFTLGAGSWFQTDSGETTDLFKEFLQVEHQRQVALNGFDRL</sequence>
<proteinExistence type="predicted"/>
<organism evidence="1">
    <name type="scientific">bioreactor metagenome</name>
    <dbReference type="NCBI Taxonomy" id="1076179"/>
    <lineage>
        <taxon>unclassified sequences</taxon>
        <taxon>metagenomes</taxon>
        <taxon>ecological metagenomes</taxon>
    </lineage>
</organism>
<evidence type="ECO:0000313" key="1">
    <source>
        <dbReference type="EMBL" id="MPM85662.1"/>
    </source>
</evidence>
<name>A0A645DAN5_9ZZZZ</name>
<reference evidence="1" key="1">
    <citation type="submission" date="2019-08" db="EMBL/GenBank/DDBJ databases">
        <authorList>
            <person name="Kucharzyk K."/>
            <person name="Murdoch R.W."/>
            <person name="Higgins S."/>
            <person name="Loffler F."/>
        </authorList>
    </citation>
    <scope>NUCLEOTIDE SEQUENCE</scope>
</reference>